<evidence type="ECO:0000313" key="3">
    <source>
        <dbReference type="Proteomes" id="UP001055219"/>
    </source>
</evidence>
<comment type="caution">
    <text evidence="2">The sequence shown here is derived from an EMBL/GenBank/DDBJ whole genome shotgun (WGS) entry which is preliminary data.</text>
</comment>
<gene>
    <name evidence="2" type="ORF">J7T54_002174</name>
</gene>
<reference evidence="2" key="2">
    <citation type="submission" date="2022-07" db="EMBL/GenBank/DDBJ databases">
        <authorList>
            <person name="Goncalves M.F.M."/>
            <person name="Hilario S."/>
            <person name="Van De Peer Y."/>
            <person name="Esteves A.C."/>
            <person name="Alves A."/>
        </authorList>
    </citation>
    <scope>NUCLEOTIDE SEQUENCE</scope>
    <source>
        <strain evidence="2">MUM 19.33</strain>
    </source>
</reference>
<name>A0A9P9Y3W1_9HYPO</name>
<feature type="region of interest" description="Disordered" evidence="1">
    <location>
        <begin position="49"/>
        <end position="68"/>
    </location>
</feature>
<protein>
    <submittedName>
        <fullName evidence="2">Uncharacterized protein</fullName>
    </submittedName>
</protein>
<proteinExistence type="predicted"/>
<sequence>MRKSQAEYYIRKVMVRNQKLSKAAEMGRDEEILIIAVTCSSAYNGMVLADTTSGTGRDPTYEGLDVPD</sequence>
<reference evidence="2" key="1">
    <citation type="journal article" date="2021" name="J Fungi (Basel)">
        <title>Genomic and Metabolomic Analyses of the Marine Fungus Emericellopsis cladophorae: Insights into Saltwater Adaptability Mechanisms and Its Biosynthetic Potential.</title>
        <authorList>
            <person name="Goncalves M.F.M."/>
            <person name="Hilario S."/>
            <person name="Van de Peer Y."/>
            <person name="Esteves A.C."/>
            <person name="Alves A."/>
        </authorList>
    </citation>
    <scope>NUCLEOTIDE SEQUENCE</scope>
    <source>
        <strain evidence="2">MUM 19.33</strain>
    </source>
</reference>
<dbReference type="Proteomes" id="UP001055219">
    <property type="component" value="Unassembled WGS sequence"/>
</dbReference>
<organism evidence="2 3">
    <name type="scientific">Emericellopsis cladophorae</name>
    <dbReference type="NCBI Taxonomy" id="2686198"/>
    <lineage>
        <taxon>Eukaryota</taxon>
        <taxon>Fungi</taxon>
        <taxon>Dikarya</taxon>
        <taxon>Ascomycota</taxon>
        <taxon>Pezizomycotina</taxon>
        <taxon>Sordariomycetes</taxon>
        <taxon>Hypocreomycetidae</taxon>
        <taxon>Hypocreales</taxon>
        <taxon>Bionectriaceae</taxon>
        <taxon>Emericellopsis</taxon>
    </lineage>
</organism>
<dbReference type="EMBL" id="JAGIXG020000010">
    <property type="protein sequence ID" value="KAI6783012.1"/>
    <property type="molecule type" value="Genomic_DNA"/>
</dbReference>
<dbReference type="AlphaFoldDB" id="A0A9P9Y3W1"/>
<dbReference type="GeneID" id="75828687"/>
<keyword evidence="3" id="KW-1185">Reference proteome</keyword>
<evidence type="ECO:0000256" key="1">
    <source>
        <dbReference type="SAM" id="MobiDB-lite"/>
    </source>
</evidence>
<accession>A0A9P9Y3W1</accession>
<evidence type="ECO:0000313" key="2">
    <source>
        <dbReference type="EMBL" id="KAI6783012.1"/>
    </source>
</evidence>
<dbReference type="RefSeq" id="XP_051363868.1">
    <property type="nucleotide sequence ID" value="XM_051504784.1"/>
</dbReference>